<dbReference type="GeneID" id="19165590"/>
<evidence type="ECO:0000256" key="1">
    <source>
        <dbReference type="SAM" id="MobiDB-lite"/>
    </source>
</evidence>
<dbReference type="OrthoDB" id="4088536at2759"/>
<dbReference type="AlphaFoldDB" id="W9YTC0"/>
<dbReference type="InterPro" id="IPR026907">
    <property type="entry name" value="GCIP-like"/>
</dbReference>
<feature type="region of interest" description="Disordered" evidence="1">
    <location>
        <begin position="204"/>
        <end position="247"/>
    </location>
</feature>
<evidence type="ECO:0000313" key="3">
    <source>
        <dbReference type="EMBL" id="EXJ92900.1"/>
    </source>
</evidence>
<dbReference type="EMBL" id="AMGY01000001">
    <property type="protein sequence ID" value="EXJ92900.1"/>
    <property type="molecule type" value="Genomic_DNA"/>
</dbReference>
<dbReference type="PANTHER" id="PTHR15492">
    <property type="entry name" value="CYCLIN D1-BINDING PROTEIN 1"/>
    <property type="match status" value="1"/>
</dbReference>
<dbReference type="HOGENOM" id="CLU_040328_1_0_1"/>
<evidence type="ECO:0000313" key="4">
    <source>
        <dbReference type="Proteomes" id="UP000019478"/>
    </source>
</evidence>
<feature type="region of interest" description="Disordered" evidence="1">
    <location>
        <begin position="375"/>
        <end position="394"/>
    </location>
</feature>
<dbReference type="STRING" id="1182542.W9YTC0"/>
<gene>
    <name evidence="3" type="ORF">A1O3_01454</name>
</gene>
<dbReference type="PANTHER" id="PTHR15492:SF1">
    <property type="entry name" value="CYCLIN-D1-BINDING PROTEIN 1"/>
    <property type="match status" value="1"/>
</dbReference>
<organism evidence="3 4">
    <name type="scientific">Capronia epimyces CBS 606.96</name>
    <dbReference type="NCBI Taxonomy" id="1182542"/>
    <lineage>
        <taxon>Eukaryota</taxon>
        <taxon>Fungi</taxon>
        <taxon>Dikarya</taxon>
        <taxon>Ascomycota</taxon>
        <taxon>Pezizomycotina</taxon>
        <taxon>Eurotiomycetes</taxon>
        <taxon>Chaetothyriomycetidae</taxon>
        <taxon>Chaetothyriales</taxon>
        <taxon>Herpotrichiellaceae</taxon>
        <taxon>Capronia</taxon>
    </lineage>
</organism>
<sequence>MPPSPSPSKSLATALQTSLVLCERFASSLAPNASVDIPPSESNPDAPSSLSLLNAAATSLRSQATKLSLLSITAPFTPSAVATCLAPLNESILTSLVTAALLTTPEQFTPSFAAECRSIAAAALRDTESVLRLLEKRSQKTNPKAEVTELEKKAFTEATGRVWDDCDKLTALADGGVPGYVVHKSQQWLELMKDAVKELEDWDPEEDIDDEDLFGESLSDDEDDEDDNDNDTDKDDHKHGNPQNNGRAAISAGVKEQALKVLNRIPQSIHVVIKQRLEKMVGSTTAIDKDQITRLDTLLTHHRHISELMDESAEGMYLGDLELCLKKAGEARALTVQVVEAVIRPFTPPDRGGTDVETKEAQYIKRALQWIQQVDPGGVSRPTASESSATKVHE</sequence>
<keyword evidence="4" id="KW-1185">Reference proteome</keyword>
<dbReference type="Pfam" id="PF13324">
    <property type="entry name" value="GCIP_N"/>
    <property type="match status" value="1"/>
</dbReference>
<feature type="compositionally biased region" description="Acidic residues" evidence="1">
    <location>
        <begin position="204"/>
        <end position="233"/>
    </location>
</feature>
<proteinExistence type="predicted"/>
<dbReference type="RefSeq" id="XP_007729790.1">
    <property type="nucleotide sequence ID" value="XM_007731600.1"/>
</dbReference>
<reference evidence="3 4" key="1">
    <citation type="submission" date="2013-03" db="EMBL/GenBank/DDBJ databases">
        <title>The Genome Sequence of Capronia epimyces CBS 606.96.</title>
        <authorList>
            <consortium name="The Broad Institute Genomics Platform"/>
            <person name="Cuomo C."/>
            <person name="de Hoog S."/>
            <person name="Gorbushina A."/>
            <person name="Walker B."/>
            <person name="Young S.K."/>
            <person name="Zeng Q."/>
            <person name="Gargeya S."/>
            <person name="Fitzgerald M."/>
            <person name="Haas B."/>
            <person name="Abouelleil A."/>
            <person name="Allen A.W."/>
            <person name="Alvarado L."/>
            <person name="Arachchi H.M."/>
            <person name="Berlin A.M."/>
            <person name="Chapman S.B."/>
            <person name="Gainer-Dewar J."/>
            <person name="Goldberg J."/>
            <person name="Griggs A."/>
            <person name="Gujja S."/>
            <person name="Hansen M."/>
            <person name="Howarth C."/>
            <person name="Imamovic A."/>
            <person name="Ireland A."/>
            <person name="Larimer J."/>
            <person name="McCowan C."/>
            <person name="Murphy C."/>
            <person name="Pearson M."/>
            <person name="Poon T.W."/>
            <person name="Priest M."/>
            <person name="Roberts A."/>
            <person name="Saif S."/>
            <person name="Shea T."/>
            <person name="Sisk P."/>
            <person name="Sykes S."/>
            <person name="Wortman J."/>
            <person name="Nusbaum C."/>
            <person name="Birren B."/>
        </authorList>
    </citation>
    <scope>NUCLEOTIDE SEQUENCE [LARGE SCALE GENOMIC DNA]</scope>
    <source>
        <strain evidence="3 4">CBS 606.96</strain>
    </source>
</reference>
<feature type="domain" description="Cyclin-D1-binding protein 1-like N-terminal" evidence="2">
    <location>
        <begin position="53"/>
        <end position="204"/>
    </location>
</feature>
<dbReference type="eggNOG" id="ENOG502QZAU">
    <property type="taxonomic scope" value="Eukaryota"/>
</dbReference>
<dbReference type="InterPro" id="IPR049317">
    <property type="entry name" value="GCIP-like_N"/>
</dbReference>
<accession>W9YTC0</accession>
<dbReference type="Proteomes" id="UP000019478">
    <property type="component" value="Unassembled WGS sequence"/>
</dbReference>
<comment type="caution">
    <text evidence="3">The sequence shown here is derived from an EMBL/GenBank/DDBJ whole genome shotgun (WGS) entry which is preliminary data.</text>
</comment>
<evidence type="ECO:0000259" key="2">
    <source>
        <dbReference type="Pfam" id="PF13324"/>
    </source>
</evidence>
<feature type="compositionally biased region" description="Polar residues" evidence="1">
    <location>
        <begin position="382"/>
        <end position="394"/>
    </location>
</feature>
<dbReference type="GO" id="GO:0005634">
    <property type="term" value="C:nucleus"/>
    <property type="evidence" value="ECO:0007669"/>
    <property type="project" value="TreeGrafter"/>
</dbReference>
<name>W9YTC0_9EURO</name>
<dbReference type="Gene3D" id="1.20.1420.10">
    <property type="entry name" value="Talin, central domain"/>
    <property type="match status" value="1"/>
</dbReference>
<protein>
    <recommendedName>
        <fullName evidence="2">Cyclin-D1-binding protein 1-like N-terminal domain-containing protein</fullName>
    </recommendedName>
</protein>
<dbReference type="Gene3D" id="1.20.1410.10">
    <property type="entry name" value="I/LWEQ domain"/>
    <property type="match status" value="1"/>
</dbReference>